<protein>
    <recommendedName>
        <fullName evidence="6">Short-chain dehydrogenase</fullName>
    </recommendedName>
</protein>
<dbReference type="PANTHER" id="PTHR43976:SF16">
    <property type="entry name" value="SHORT-CHAIN DEHYDROGENASE_REDUCTASE FAMILY PROTEIN"/>
    <property type="match status" value="1"/>
</dbReference>
<dbReference type="InterPro" id="IPR020904">
    <property type="entry name" value="Sc_DH/Rdtase_CS"/>
</dbReference>
<keyword evidence="5" id="KW-1185">Reference proteome</keyword>
<reference evidence="4" key="1">
    <citation type="submission" date="2020-11" db="EMBL/GenBank/DDBJ databases">
        <authorList>
            <consortium name="DOE Joint Genome Institute"/>
            <person name="Ahrendt S."/>
            <person name="Riley R."/>
            <person name="Andreopoulos W."/>
            <person name="Labutti K."/>
            <person name="Pangilinan J."/>
            <person name="Ruiz-Duenas F.J."/>
            <person name="Barrasa J.M."/>
            <person name="Sanchez-Garcia M."/>
            <person name="Camarero S."/>
            <person name="Miyauchi S."/>
            <person name="Serrano A."/>
            <person name="Linde D."/>
            <person name="Babiker R."/>
            <person name="Drula E."/>
            <person name="Ayuso-Fernandez I."/>
            <person name="Pacheco R."/>
            <person name="Padilla G."/>
            <person name="Ferreira P."/>
            <person name="Barriuso J."/>
            <person name="Kellner H."/>
            <person name="Castanera R."/>
            <person name="Alfaro M."/>
            <person name="Ramirez L."/>
            <person name="Pisabarro A.G."/>
            <person name="Kuo A."/>
            <person name="Tritt A."/>
            <person name="Lipzen A."/>
            <person name="He G."/>
            <person name="Yan M."/>
            <person name="Ng V."/>
            <person name="Cullen D."/>
            <person name="Martin F."/>
            <person name="Rosso M.-N."/>
            <person name="Henrissat B."/>
            <person name="Hibbett D."/>
            <person name="Martinez A.T."/>
            <person name="Grigoriev I.V."/>
        </authorList>
    </citation>
    <scope>NUCLEOTIDE SEQUENCE</scope>
    <source>
        <strain evidence="4">AH 40177</strain>
    </source>
</reference>
<dbReference type="OrthoDB" id="1274115at2759"/>
<organism evidence="4 5">
    <name type="scientific">Rhodocollybia butyracea</name>
    <dbReference type="NCBI Taxonomy" id="206335"/>
    <lineage>
        <taxon>Eukaryota</taxon>
        <taxon>Fungi</taxon>
        <taxon>Dikarya</taxon>
        <taxon>Basidiomycota</taxon>
        <taxon>Agaricomycotina</taxon>
        <taxon>Agaricomycetes</taxon>
        <taxon>Agaricomycetidae</taxon>
        <taxon>Agaricales</taxon>
        <taxon>Marasmiineae</taxon>
        <taxon>Omphalotaceae</taxon>
        <taxon>Rhodocollybia</taxon>
    </lineage>
</organism>
<evidence type="ECO:0000313" key="5">
    <source>
        <dbReference type="Proteomes" id="UP000772434"/>
    </source>
</evidence>
<evidence type="ECO:0000256" key="1">
    <source>
        <dbReference type="ARBA" id="ARBA00006484"/>
    </source>
</evidence>
<dbReference type="InterPro" id="IPR051911">
    <property type="entry name" value="SDR_oxidoreductase"/>
</dbReference>
<dbReference type="Proteomes" id="UP000772434">
    <property type="component" value="Unassembled WGS sequence"/>
</dbReference>
<feature type="non-terminal residue" evidence="4">
    <location>
        <position position="142"/>
    </location>
</feature>
<dbReference type="SUPFAM" id="SSF51735">
    <property type="entry name" value="NAD(P)-binding Rossmann-fold domains"/>
    <property type="match status" value="1"/>
</dbReference>
<dbReference type="PRINTS" id="PR00080">
    <property type="entry name" value="SDRFAMILY"/>
</dbReference>
<dbReference type="PANTHER" id="PTHR43976">
    <property type="entry name" value="SHORT CHAIN DEHYDROGENASE"/>
    <property type="match status" value="1"/>
</dbReference>
<evidence type="ECO:0000256" key="3">
    <source>
        <dbReference type="ARBA" id="ARBA00023002"/>
    </source>
</evidence>
<evidence type="ECO:0000313" key="4">
    <source>
        <dbReference type="EMBL" id="KAF9076973.1"/>
    </source>
</evidence>
<name>A0A9P5Q7L3_9AGAR</name>
<dbReference type="InterPro" id="IPR036291">
    <property type="entry name" value="NAD(P)-bd_dom_sf"/>
</dbReference>
<dbReference type="PROSITE" id="PS00061">
    <property type="entry name" value="ADH_SHORT"/>
    <property type="match status" value="1"/>
</dbReference>
<dbReference type="Gene3D" id="3.40.50.720">
    <property type="entry name" value="NAD(P)-binding Rossmann-like Domain"/>
    <property type="match status" value="1"/>
</dbReference>
<comment type="similarity">
    <text evidence="1">Belongs to the short-chain dehydrogenases/reductases (SDR) family.</text>
</comment>
<keyword evidence="2" id="KW-0521">NADP</keyword>
<accession>A0A9P5Q7L3</accession>
<evidence type="ECO:0008006" key="6">
    <source>
        <dbReference type="Google" id="ProtNLM"/>
    </source>
</evidence>
<proteinExistence type="inferred from homology"/>
<feature type="non-terminal residue" evidence="4">
    <location>
        <position position="1"/>
    </location>
</feature>
<dbReference type="Pfam" id="PF00106">
    <property type="entry name" value="adh_short"/>
    <property type="match status" value="1"/>
</dbReference>
<dbReference type="PRINTS" id="PR00081">
    <property type="entry name" value="GDHRDH"/>
</dbReference>
<dbReference type="AlphaFoldDB" id="A0A9P5Q7L3"/>
<keyword evidence="3" id="KW-0560">Oxidoreductase</keyword>
<comment type="caution">
    <text evidence="4">The sequence shown here is derived from an EMBL/GenBank/DDBJ whole genome shotgun (WGS) entry which is preliminary data.</text>
</comment>
<dbReference type="GO" id="GO:0016491">
    <property type="term" value="F:oxidoreductase activity"/>
    <property type="evidence" value="ECO:0007669"/>
    <property type="project" value="UniProtKB-KW"/>
</dbReference>
<dbReference type="InterPro" id="IPR002347">
    <property type="entry name" value="SDR_fam"/>
</dbReference>
<sequence>VIATARRLSAIEDLKDKGAQTFTLNVDDTPQELKSFAEKAIGAFGQIDILVNNAGWLLGGAIEENTPDEVKAQFDTNFFSVINITNAFLPHLRSRKTGTIVNISSQGSYLALAGAGIYSASKAALECITDTWAKELAPFNVR</sequence>
<gene>
    <name evidence="4" type="ORF">BDP27DRAFT_1203550</name>
</gene>
<evidence type="ECO:0000256" key="2">
    <source>
        <dbReference type="ARBA" id="ARBA00022857"/>
    </source>
</evidence>
<dbReference type="EMBL" id="JADNRY010000005">
    <property type="protein sequence ID" value="KAF9076973.1"/>
    <property type="molecule type" value="Genomic_DNA"/>
</dbReference>